<feature type="domain" description="N-acetyltransferase" evidence="1">
    <location>
        <begin position="48"/>
        <end position="121"/>
    </location>
</feature>
<gene>
    <name evidence="2" type="ORF">GCM10007852_38790</name>
</gene>
<evidence type="ECO:0000259" key="1">
    <source>
        <dbReference type="Pfam" id="PF00583"/>
    </source>
</evidence>
<dbReference type="AlphaFoldDB" id="A0AA37T3H6"/>
<dbReference type="InterPro" id="IPR000182">
    <property type="entry name" value="GNAT_dom"/>
</dbReference>
<dbReference type="EMBL" id="BSOT01000019">
    <property type="protein sequence ID" value="GLR72971.1"/>
    <property type="molecule type" value="Genomic_DNA"/>
</dbReference>
<dbReference type="Gene3D" id="3.40.630.30">
    <property type="match status" value="1"/>
</dbReference>
<dbReference type="InterPro" id="IPR016181">
    <property type="entry name" value="Acyl_CoA_acyltransferase"/>
</dbReference>
<reference evidence="2" key="2">
    <citation type="submission" date="2023-01" db="EMBL/GenBank/DDBJ databases">
        <title>Draft genome sequence of Agaribacter marinus strain NBRC 110023.</title>
        <authorList>
            <person name="Sun Q."/>
            <person name="Mori K."/>
        </authorList>
    </citation>
    <scope>NUCLEOTIDE SEQUENCE</scope>
    <source>
        <strain evidence="2">NBRC 110023</strain>
    </source>
</reference>
<dbReference type="Proteomes" id="UP001156601">
    <property type="component" value="Unassembled WGS sequence"/>
</dbReference>
<evidence type="ECO:0000313" key="2">
    <source>
        <dbReference type="EMBL" id="GLR72971.1"/>
    </source>
</evidence>
<dbReference type="GO" id="GO:0016747">
    <property type="term" value="F:acyltransferase activity, transferring groups other than amino-acyl groups"/>
    <property type="evidence" value="ECO:0007669"/>
    <property type="project" value="InterPro"/>
</dbReference>
<evidence type="ECO:0000313" key="3">
    <source>
        <dbReference type="Proteomes" id="UP001156601"/>
    </source>
</evidence>
<dbReference type="RefSeq" id="WP_284219390.1">
    <property type="nucleotide sequence ID" value="NZ_BSOT01000019.1"/>
</dbReference>
<organism evidence="2 3">
    <name type="scientific">Agaribacter marinus</name>
    <dbReference type="NCBI Taxonomy" id="1431249"/>
    <lineage>
        <taxon>Bacteria</taxon>
        <taxon>Pseudomonadati</taxon>
        <taxon>Pseudomonadota</taxon>
        <taxon>Gammaproteobacteria</taxon>
        <taxon>Alteromonadales</taxon>
        <taxon>Alteromonadaceae</taxon>
        <taxon>Agaribacter</taxon>
    </lineage>
</organism>
<protein>
    <submittedName>
        <fullName evidence="2">N-acetyltransferase</fullName>
    </submittedName>
</protein>
<dbReference type="CDD" id="cd04301">
    <property type="entry name" value="NAT_SF"/>
    <property type="match status" value="1"/>
</dbReference>
<dbReference type="SUPFAM" id="SSF55729">
    <property type="entry name" value="Acyl-CoA N-acyltransferases (Nat)"/>
    <property type="match status" value="1"/>
</dbReference>
<comment type="caution">
    <text evidence="2">The sequence shown here is derived from an EMBL/GenBank/DDBJ whole genome shotgun (WGS) entry which is preliminary data.</text>
</comment>
<accession>A0AA37T3H6</accession>
<reference evidence="2" key="1">
    <citation type="journal article" date="2014" name="Int. J. Syst. Evol. Microbiol.">
        <title>Complete genome sequence of Corynebacterium casei LMG S-19264T (=DSM 44701T), isolated from a smear-ripened cheese.</title>
        <authorList>
            <consortium name="US DOE Joint Genome Institute (JGI-PGF)"/>
            <person name="Walter F."/>
            <person name="Albersmeier A."/>
            <person name="Kalinowski J."/>
            <person name="Ruckert C."/>
        </authorList>
    </citation>
    <scope>NUCLEOTIDE SEQUENCE</scope>
    <source>
        <strain evidence="2">NBRC 110023</strain>
    </source>
</reference>
<dbReference type="Pfam" id="PF00583">
    <property type="entry name" value="Acetyltransf_1"/>
    <property type="match status" value="1"/>
</dbReference>
<name>A0AA37T3H6_9ALTE</name>
<proteinExistence type="predicted"/>
<keyword evidence="3" id="KW-1185">Reference proteome</keyword>
<sequence length="132" mass="15130">MINLNPISEAEFQTYLKATIKSYADHNVESGRWPKEESLRLAKDELDSLLPDGLDTPNNDIYVIESRDQNTSVGYLWVNISKELDEKSMFICDIEVHEKFRRKGYAEAAIHSIEKNAKALGGYQNSGKYIWT</sequence>